<feature type="region of interest" description="Disordered" evidence="8">
    <location>
        <begin position="130"/>
        <end position="158"/>
    </location>
</feature>
<dbReference type="NCBIfam" id="TIGR00188">
    <property type="entry name" value="rnpA"/>
    <property type="match status" value="1"/>
</dbReference>
<evidence type="ECO:0000256" key="8">
    <source>
        <dbReference type="SAM" id="MobiDB-lite"/>
    </source>
</evidence>
<comment type="caution">
    <text evidence="9">The sequence shown here is derived from an EMBL/GenBank/DDBJ whole genome shotgun (WGS) entry which is preliminary data.</text>
</comment>
<comment type="similarity">
    <text evidence="6">Belongs to the RnpA family.</text>
</comment>
<keyword evidence="2 6" id="KW-0540">Nuclease</keyword>
<evidence type="ECO:0000256" key="2">
    <source>
        <dbReference type="ARBA" id="ARBA00022722"/>
    </source>
</evidence>
<comment type="function">
    <text evidence="6">RNaseP catalyzes the removal of the 5'-leader sequence from pre-tRNA to produce the mature 5'-terminus. It can also cleave other RNA substrates such as 4.5S RNA. The protein component plays an auxiliary but essential role in vivo by binding to the 5'-leader sequence and broadening the substrate specificity of the ribozyme.</text>
</comment>
<evidence type="ECO:0000256" key="7">
    <source>
        <dbReference type="NCBIfam" id="TIGR00188"/>
    </source>
</evidence>
<proteinExistence type="inferred from homology"/>
<dbReference type="GO" id="GO:0030677">
    <property type="term" value="C:ribonuclease P complex"/>
    <property type="evidence" value="ECO:0007669"/>
    <property type="project" value="TreeGrafter"/>
</dbReference>
<keyword evidence="5 6" id="KW-0694">RNA-binding</keyword>
<dbReference type="Pfam" id="PF00825">
    <property type="entry name" value="Ribonuclease_P"/>
    <property type="match status" value="1"/>
</dbReference>
<sequence>MTDSQVSAAAPQKGPKIERLKVRADFLKAAKAPSLSRGAVFMQLRPRADEDALIRVGFTASKKVGGSVERNRAKRRLREAARLLLPLHGRPGCDYVFIARGGTRSRPWGRLLDDVKAALISLAAEIDRGGKPAQSGAAAPAPASPSSHAQAPEPSDPG</sequence>
<dbReference type="AlphaFoldDB" id="A0A2T9JND0"/>
<dbReference type="EMBL" id="QDKP01000023">
    <property type="protein sequence ID" value="PVM85198.1"/>
    <property type="molecule type" value="Genomic_DNA"/>
</dbReference>
<dbReference type="HAMAP" id="MF_00227">
    <property type="entry name" value="RNase_P"/>
    <property type="match status" value="1"/>
</dbReference>
<dbReference type="RefSeq" id="WP_116566143.1">
    <property type="nucleotide sequence ID" value="NZ_QDKP01000023.1"/>
</dbReference>
<dbReference type="GO" id="GO:0042781">
    <property type="term" value="F:3'-tRNA processing endoribonuclease activity"/>
    <property type="evidence" value="ECO:0007669"/>
    <property type="project" value="TreeGrafter"/>
</dbReference>
<dbReference type="GO" id="GO:0004526">
    <property type="term" value="F:ribonuclease P activity"/>
    <property type="evidence" value="ECO:0007669"/>
    <property type="project" value="UniProtKB-UniRule"/>
</dbReference>
<organism evidence="9 10">
    <name type="scientific">Caulobacter radicis</name>
    <dbReference type="NCBI Taxonomy" id="2172650"/>
    <lineage>
        <taxon>Bacteria</taxon>
        <taxon>Pseudomonadati</taxon>
        <taxon>Pseudomonadota</taxon>
        <taxon>Alphaproteobacteria</taxon>
        <taxon>Caulobacterales</taxon>
        <taxon>Caulobacteraceae</taxon>
        <taxon>Caulobacter</taxon>
    </lineage>
</organism>
<keyword evidence="4 6" id="KW-0378">Hydrolase</keyword>
<evidence type="ECO:0000256" key="5">
    <source>
        <dbReference type="ARBA" id="ARBA00022884"/>
    </source>
</evidence>
<dbReference type="GO" id="GO:0000049">
    <property type="term" value="F:tRNA binding"/>
    <property type="evidence" value="ECO:0007669"/>
    <property type="project" value="UniProtKB-UniRule"/>
</dbReference>
<evidence type="ECO:0000313" key="10">
    <source>
        <dbReference type="Proteomes" id="UP000244913"/>
    </source>
</evidence>
<dbReference type="InterPro" id="IPR014721">
    <property type="entry name" value="Ribsml_uS5_D2-typ_fold_subgr"/>
</dbReference>
<dbReference type="SUPFAM" id="SSF54211">
    <property type="entry name" value="Ribosomal protein S5 domain 2-like"/>
    <property type="match status" value="1"/>
</dbReference>
<dbReference type="Gene3D" id="3.30.230.10">
    <property type="match status" value="1"/>
</dbReference>
<accession>A0A2T9JND0</accession>
<evidence type="ECO:0000256" key="3">
    <source>
        <dbReference type="ARBA" id="ARBA00022759"/>
    </source>
</evidence>
<dbReference type="Proteomes" id="UP000244913">
    <property type="component" value="Unassembled WGS sequence"/>
</dbReference>
<comment type="subunit">
    <text evidence="6">Consists of a catalytic RNA component (M1 or rnpB) and a protein subunit.</text>
</comment>
<protein>
    <recommendedName>
        <fullName evidence="6 7">Ribonuclease P protein component</fullName>
        <shortName evidence="6">RNase P protein</shortName>
        <shortName evidence="6">RNaseP protein</shortName>
        <ecNumber evidence="6 7">3.1.26.5</ecNumber>
    </recommendedName>
    <alternativeName>
        <fullName evidence="6">Protein C5</fullName>
    </alternativeName>
</protein>
<evidence type="ECO:0000256" key="1">
    <source>
        <dbReference type="ARBA" id="ARBA00022694"/>
    </source>
</evidence>
<evidence type="ECO:0000313" key="9">
    <source>
        <dbReference type="EMBL" id="PVM85198.1"/>
    </source>
</evidence>
<keyword evidence="3 6" id="KW-0255">Endonuclease</keyword>
<keyword evidence="1 6" id="KW-0819">tRNA processing</keyword>
<name>A0A2T9JND0_9CAUL</name>
<comment type="catalytic activity">
    <reaction evidence="6">
        <text>Endonucleolytic cleavage of RNA, removing 5'-extranucleotides from tRNA precursor.</text>
        <dbReference type="EC" id="3.1.26.5"/>
    </reaction>
</comment>
<reference evidence="9 10" key="1">
    <citation type="submission" date="2018-04" db="EMBL/GenBank/DDBJ databases">
        <title>The genome sequence of Caulobacter sp. 736.</title>
        <authorList>
            <person name="Gao J."/>
            <person name="Sun J."/>
        </authorList>
    </citation>
    <scope>NUCLEOTIDE SEQUENCE [LARGE SCALE GENOMIC DNA]</scope>
    <source>
        <strain evidence="9 10">736</strain>
    </source>
</reference>
<evidence type="ECO:0000256" key="4">
    <source>
        <dbReference type="ARBA" id="ARBA00022801"/>
    </source>
</evidence>
<dbReference type="GO" id="GO:0001682">
    <property type="term" value="P:tRNA 5'-leader removal"/>
    <property type="evidence" value="ECO:0007669"/>
    <property type="project" value="UniProtKB-UniRule"/>
</dbReference>
<gene>
    <name evidence="6 9" type="primary">rnpA</name>
    <name evidence="9" type="ORF">DDF65_07815</name>
</gene>
<feature type="compositionally biased region" description="Low complexity" evidence="8">
    <location>
        <begin position="132"/>
        <end position="158"/>
    </location>
</feature>
<dbReference type="PANTHER" id="PTHR33992:SF1">
    <property type="entry name" value="RIBONUCLEASE P PROTEIN COMPONENT"/>
    <property type="match status" value="1"/>
</dbReference>
<dbReference type="InterPro" id="IPR020568">
    <property type="entry name" value="Ribosomal_Su5_D2-typ_SF"/>
</dbReference>
<evidence type="ECO:0000256" key="6">
    <source>
        <dbReference type="HAMAP-Rule" id="MF_00227"/>
    </source>
</evidence>
<dbReference type="InterPro" id="IPR000100">
    <property type="entry name" value="RNase_P"/>
</dbReference>
<dbReference type="EC" id="3.1.26.5" evidence="6 7"/>
<dbReference type="PANTHER" id="PTHR33992">
    <property type="entry name" value="RIBONUCLEASE P PROTEIN COMPONENT"/>
    <property type="match status" value="1"/>
</dbReference>
<keyword evidence="10" id="KW-1185">Reference proteome</keyword>